<sequence length="114" mass="13393">MLDIEIHTLSLKHHLTRSKLYLLLRKILGYWEGFNTKSEYLKKGRLVNVLLSDENLRNSSMADEIRAQVYCPNESQSDEEADKEVVKNKYRIHDPNTPWDKMEPKVGDMFESPI</sequence>
<gene>
    <name evidence="1" type="ORF">LSAT_V11C300137630</name>
</gene>
<keyword evidence="2" id="KW-1185">Reference proteome</keyword>
<dbReference type="Proteomes" id="UP000235145">
    <property type="component" value="Unassembled WGS sequence"/>
</dbReference>
<dbReference type="EMBL" id="NBSK02000003">
    <property type="protein sequence ID" value="KAJ0217172.1"/>
    <property type="molecule type" value="Genomic_DNA"/>
</dbReference>
<evidence type="ECO:0000313" key="1">
    <source>
        <dbReference type="EMBL" id="KAJ0217172.1"/>
    </source>
</evidence>
<name>A0A9R1XRW6_LACSA</name>
<accession>A0A9R1XRW6</accession>
<proteinExistence type="predicted"/>
<organism evidence="1 2">
    <name type="scientific">Lactuca sativa</name>
    <name type="common">Garden lettuce</name>
    <dbReference type="NCBI Taxonomy" id="4236"/>
    <lineage>
        <taxon>Eukaryota</taxon>
        <taxon>Viridiplantae</taxon>
        <taxon>Streptophyta</taxon>
        <taxon>Embryophyta</taxon>
        <taxon>Tracheophyta</taxon>
        <taxon>Spermatophyta</taxon>
        <taxon>Magnoliopsida</taxon>
        <taxon>eudicotyledons</taxon>
        <taxon>Gunneridae</taxon>
        <taxon>Pentapetalae</taxon>
        <taxon>asterids</taxon>
        <taxon>campanulids</taxon>
        <taxon>Asterales</taxon>
        <taxon>Asteraceae</taxon>
        <taxon>Cichorioideae</taxon>
        <taxon>Cichorieae</taxon>
        <taxon>Lactucinae</taxon>
        <taxon>Lactuca</taxon>
    </lineage>
</organism>
<evidence type="ECO:0000313" key="2">
    <source>
        <dbReference type="Proteomes" id="UP000235145"/>
    </source>
</evidence>
<reference evidence="1 2" key="1">
    <citation type="journal article" date="2017" name="Nat. Commun.">
        <title>Genome assembly with in vitro proximity ligation data and whole-genome triplication in lettuce.</title>
        <authorList>
            <person name="Reyes-Chin-Wo S."/>
            <person name="Wang Z."/>
            <person name="Yang X."/>
            <person name="Kozik A."/>
            <person name="Arikit S."/>
            <person name="Song C."/>
            <person name="Xia L."/>
            <person name="Froenicke L."/>
            <person name="Lavelle D.O."/>
            <person name="Truco M.J."/>
            <person name="Xia R."/>
            <person name="Zhu S."/>
            <person name="Xu C."/>
            <person name="Xu H."/>
            <person name="Xu X."/>
            <person name="Cox K."/>
            <person name="Korf I."/>
            <person name="Meyers B.C."/>
            <person name="Michelmore R.W."/>
        </authorList>
    </citation>
    <scope>NUCLEOTIDE SEQUENCE [LARGE SCALE GENOMIC DNA]</scope>
    <source>
        <strain evidence="2">cv. Salinas</strain>
        <tissue evidence="1">Seedlings</tissue>
    </source>
</reference>
<dbReference type="AlphaFoldDB" id="A0A9R1XRW6"/>
<protein>
    <submittedName>
        <fullName evidence="1">Uncharacterized protein</fullName>
    </submittedName>
</protein>
<comment type="caution">
    <text evidence="1">The sequence shown here is derived from an EMBL/GenBank/DDBJ whole genome shotgun (WGS) entry which is preliminary data.</text>
</comment>